<sequence length="78" mass="8848">MEGNSITNEARLFLSSSNQVAYGLKLAHQIEAIRSKLVDIAKQREQFEFEDRALEPVVAIRNWRQTDYSVPGAVVGRE</sequence>
<name>A0AAV2DSB0_9ROSI</name>
<accession>A0AAV2DSB0</accession>
<dbReference type="Proteomes" id="UP001497516">
    <property type="component" value="Chromosome 3"/>
</dbReference>
<protein>
    <submittedName>
        <fullName evidence="1">Uncharacterized protein</fullName>
    </submittedName>
</protein>
<proteinExistence type="predicted"/>
<dbReference type="AlphaFoldDB" id="A0AAV2DSB0"/>
<organism evidence="1 2">
    <name type="scientific">Linum trigynum</name>
    <dbReference type="NCBI Taxonomy" id="586398"/>
    <lineage>
        <taxon>Eukaryota</taxon>
        <taxon>Viridiplantae</taxon>
        <taxon>Streptophyta</taxon>
        <taxon>Embryophyta</taxon>
        <taxon>Tracheophyta</taxon>
        <taxon>Spermatophyta</taxon>
        <taxon>Magnoliopsida</taxon>
        <taxon>eudicotyledons</taxon>
        <taxon>Gunneridae</taxon>
        <taxon>Pentapetalae</taxon>
        <taxon>rosids</taxon>
        <taxon>fabids</taxon>
        <taxon>Malpighiales</taxon>
        <taxon>Linaceae</taxon>
        <taxon>Linum</taxon>
    </lineage>
</organism>
<evidence type="ECO:0000313" key="2">
    <source>
        <dbReference type="Proteomes" id="UP001497516"/>
    </source>
</evidence>
<gene>
    <name evidence="1" type="ORF">LTRI10_LOCUS18168</name>
</gene>
<keyword evidence="2" id="KW-1185">Reference proteome</keyword>
<reference evidence="1 2" key="1">
    <citation type="submission" date="2024-04" db="EMBL/GenBank/DDBJ databases">
        <authorList>
            <person name="Fracassetti M."/>
        </authorList>
    </citation>
    <scope>NUCLEOTIDE SEQUENCE [LARGE SCALE GENOMIC DNA]</scope>
</reference>
<dbReference type="EMBL" id="OZ034816">
    <property type="protein sequence ID" value="CAL1376440.1"/>
    <property type="molecule type" value="Genomic_DNA"/>
</dbReference>
<evidence type="ECO:0000313" key="1">
    <source>
        <dbReference type="EMBL" id="CAL1376440.1"/>
    </source>
</evidence>